<protein>
    <submittedName>
        <fullName evidence="1">Uncharacterized protein</fullName>
    </submittedName>
</protein>
<dbReference type="AlphaFoldDB" id="A0A0F8ZTS3"/>
<sequence>MTIEYTDLRSITRSSDIARTTIGIYMGAKWEGYDAFNPWLEFGVCEVRNEENLCWIIARLDYGVTDFEHDSAYALRFPLIGLKFSRVYGHYTCLKAYVDPNNVEEFHVPGPGYNPVALENAHECSDCEESHIIVPEGYYVPPVNKELYEKVRGREVEIRIGPVYNREV</sequence>
<evidence type="ECO:0000313" key="1">
    <source>
        <dbReference type="EMBL" id="KKK69814.1"/>
    </source>
</evidence>
<organism evidence="1">
    <name type="scientific">marine sediment metagenome</name>
    <dbReference type="NCBI Taxonomy" id="412755"/>
    <lineage>
        <taxon>unclassified sequences</taxon>
        <taxon>metagenomes</taxon>
        <taxon>ecological metagenomes</taxon>
    </lineage>
</organism>
<name>A0A0F8ZTS3_9ZZZZ</name>
<dbReference type="EMBL" id="LAZR01058472">
    <property type="protein sequence ID" value="KKK69814.1"/>
    <property type="molecule type" value="Genomic_DNA"/>
</dbReference>
<proteinExistence type="predicted"/>
<comment type="caution">
    <text evidence="1">The sequence shown here is derived from an EMBL/GenBank/DDBJ whole genome shotgun (WGS) entry which is preliminary data.</text>
</comment>
<gene>
    <name evidence="1" type="ORF">LCGC14_2930290</name>
</gene>
<reference evidence="1" key="1">
    <citation type="journal article" date="2015" name="Nature">
        <title>Complex archaea that bridge the gap between prokaryotes and eukaryotes.</title>
        <authorList>
            <person name="Spang A."/>
            <person name="Saw J.H."/>
            <person name="Jorgensen S.L."/>
            <person name="Zaremba-Niedzwiedzka K."/>
            <person name="Martijn J."/>
            <person name="Lind A.E."/>
            <person name="van Eijk R."/>
            <person name="Schleper C."/>
            <person name="Guy L."/>
            <person name="Ettema T.J."/>
        </authorList>
    </citation>
    <scope>NUCLEOTIDE SEQUENCE</scope>
</reference>
<accession>A0A0F8ZTS3</accession>